<evidence type="ECO:0000313" key="2">
    <source>
        <dbReference type="EMBL" id="RUO72148.1"/>
    </source>
</evidence>
<reference evidence="3" key="1">
    <citation type="journal article" date="2018" name="Front. Microbiol.">
        <title>Genome-Based Analysis Reveals the Taxonomy and Diversity of the Family Idiomarinaceae.</title>
        <authorList>
            <person name="Liu Y."/>
            <person name="Lai Q."/>
            <person name="Shao Z."/>
        </authorList>
    </citation>
    <scope>NUCLEOTIDE SEQUENCE [LARGE SCALE GENOMIC DNA]</scope>
    <source>
        <strain evidence="3">c121</strain>
    </source>
</reference>
<comment type="caution">
    <text evidence="2">The sequence shown here is derived from an EMBL/GenBank/DDBJ whole genome shotgun (WGS) entry which is preliminary data.</text>
</comment>
<accession>A0A432Z2M3</accession>
<feature type="chain" id="PRO_5019148115" description="Lipoprotein" evidence="1">
    <location>
        <begin position="25"/>
        <end position="175"/>
    </location>
</feature>
<evidence type="ECO:0000313" key="3">
    <source>
        <dbReference type="Proteomes" id="UP000287022"/>
    </source>
</evidence>
<evidence type="ECO:0008006" key="4">
    <source>
        <dbReference type="Google" id="ProtNLM"/>
    </source>
</evidence>
<protein>
    <recommendedName>
        <fullName evidence="4">Lipoprotein</fullName>
    </recommendedName>
</protein>
<sequence>MNLRKTHGIVVVLLTCIQVSACSAGDPTHGEVSASIAEQDYHGVTLAPVGERQSSATFMQMGGMTLVNIQAHDLETGGMMDNVLALSLTLSGGNASAQVQSAEISYWPEGMAAPFYISSAGNVSVDIERFEVGNEGYAQGTFRGQICYQKSMFSAADKGDCRAIEGQFRTALVAQ</sequence>
<feature type="signal peptide" evidence="1">
    <location>
        <begin position="1"/>
        <end position="24"/>
    </location>
</feature>
<organism evidence="2 3">
    <name type="scientific">Pseudidiomarina sediminum</name>
    <dbReference type="NCBI Taxonomy" id="431675"/>
    <lineage>
        <taxon>Bacteria</taxon>
        <taxon>Pseudomonadati</taxon>
        <taxon>Pseudomonadota</taxon>
        <taxon>Gammaproteobacteria</taxon>
        <taxon>Alteromonadales</taxon>
        <taxon>Idiomarinaceae</taxon>
        <taxon>Pseudidiomarina</taxon>
    </lineage>
</organism>
<dbReference type="STRING" id="1122124.GCA_000423165_01895"/>
<dbReference type="EMBL" id="PIQE01000003">
    <property type="protein sequence ID" value="RUO72148.1"/>
    <property type="molecule type" value="Genomic_DNA"/>
</dbReference>
<dbReference type="Proteomes" id="UP000287022">
    <property type="component" value="Unassembled WGS sequence"/>
</dbReference>
<keyword evidence="3" id="KW-1185">Reference proteome</keyword>
<proteinExistence type="predicted"/>
<evidence type="ECO:0000256" key="1">
    <source>
        <dbReference type="SAM" id="SignalP"/>
    </source>
</evidence>
<gene>
    <name evidence="2" type="ORF">CWI80_10125</name>
</gene>
<dbReference type="AlphaFoldDB" id="A0A432Z2M3"/>
<keyword evidence="1" id="KW-0732">Signal</keyword>
<name>A0A432Z2M3_9GAMM</name>
<dbReference type="RefSeq" id="WP_026860624.1">
    <property type="nucleotide sequence ID" value="NZ_PIQE01000003.1"/>
</dbReference>